<dbReference type="RefSeq" id="WP_126316568.1">
    <property type="nucleotide sequence ID" value="NZ_JBHOLU010000005.1"/>
</dbReference>
<accession>A0AB38VRT8</accession>
<dbReference type="Proteomes" id="UP000271380">
    <property type="component" value="Chromosome"/>
</dbReference>
<dbReference type="AlphaFoldDB" id="A0AB38VRT8"/>
<evidence type="ECO:0000313" key="2">
    <source>
        <dbReference type="EMBL" id="VEH05921.1"/>
    </source>
</evidence>
<name>A0AB38VRT8_9CORY</name>
<evidence type="ECO:0000256" key="1">
    <source>
        <dbReference type="SAM" id="MobiDB-lite"/>
    </source>
</evidence>
<reference evidence="2 3" key="1">
    <citation type="submission" date="2018-12" db="EMBL/GenBank/DDBJ databases">
        <authorList>
            <consortium name="Pathogen Informatics"/>
        </authorList>
    </citation>
    <scope>NUCLEOTIDE SEQUENCE [LARGE SCALE GENOMIC DNA]</scope>
    <source>
        <strain evidence="2 3">NCTC949</strain>
    </source>
</reference>
<feature type="compositionally biased region" description="Polar residues" evidence="1">
    <location>
        <begin position="241"/>
        <end position="250"/>
    </location>
</feature>
<organism evidence="2 3">
    <name type="scientific">Corynebacterium kutscheri</name>
    <dbReference type="NCBI Taxonomy" id="35755"/>
    <lineage>
        <taxon>Bacteria</taxon>
        <taxon>Bacillati</taxon>
        <taxon>Actinomycetota</taxon>
        <taxon>Actinomycetes</taxon>
        <taxon>Mycobacteriales</taxon>
        <taxon>Corynebacteriaceae</taxon>
        <taxon>Corynebacterium</taxon>
    </lineage>
</organism>
<feature type="region of interest" description="Disordered" evidence="1">
    <location>
        <begin position="241"/>
        <end position="266"/>
    </location>
</feature>
<sequence>MSTLITQQTCFAHCDPSEPDIYERQVKRNKSDLDFWIWIVHQTNSLSTNKQVCLLIEQSGATPTQCRKAIRTVAFLDQVPNFKEYALKSGFFDFARLSSMEEATRHLSPEQITALDEVLIEKYTPKTQREILPNYRHIRENIRKETSAPAQPLTKPQNSEPEKVSFTPSPGVHIIPLHIGQAAIVFVGSRATVSTMYSAAKQYRADYNDTEAFFRIFNKGLAIIQQEAEMKERIKKIYTQVTQPKNNSSKLSHRRTKNHSRRAKRK</sequence>
<gene>
    <name evidence="2" type="ORF">NCTC949_00859</name>
</gene>
<feature type="region of interest" description="Disordered" evidence="1">
    <location>
        <begin position="144"/>
        <end position="167"/>
    </location>
</feature>
<feature type="compositionally biased region" description="Basic residues" evidence="1">
    <location>
        <begin position="251"/>
        <end position="266"/>
    </location>
</feature>
<dbReference type="EMBL" id="LR134377">
    <property type="protein sequence ID" value="VEH05921.1"/>
    <property type="molecule type" value="Genomic_DNA"/>
</dbReference>
<protein>
    <submittedName>
        <fullName evidence="2">Uncharacterized protein</fullName>
    </submittedName>
</protein>
<proteinExistence type="predicted"/>
<evidence type="ECO:0000313" key="3">
    <source>
        <dbReference type="Proteomes" id="UP000271380"/>
    </source>
</evidence>